<dbReference type="SUPFAM" id="SSF50199">
    <property type="entry name" value="Staphylococcal nuclease"/>
    <property type="match status" value="1"/>
</dbReference>
<evidence type="ECO:0000259" key="2">
    <source>
        <dbReference type="SMART" id="SM00318"/>
    </source>
</evidence>
<dbReference type="Proteomes" id="UP001060336">
    <property type="component" value="Chromosome"/>
</dbReference>
<evidence type="ECO:0000313" key="3">
    <source>
        <dbReference type="EMBL" id="UUX50082.1"/>
    </source>
</evidence>
<reference evidence="3" key="1">
    <citation type="submission" date="2022-08" db="EMBL/GenBank/DDBJ databases">
        <title>Nisaea acidiphila sp. nov., isolated from a marine algal debris and emended description of the genus Nisaea Urios et al. 2008.</title>
        <authorList>
            <person name="Kwon K."/>
        </authorList>
    </citation>
    <scope>NUCLEOTIDE SEQUENCE</scope>
    <source>
        <strain evidence="3">MEBiC11861</strain>
    </source>
</reference>
<accession>A0A9J7ATA2</accession>
<dbReference type="EMBL" id="CP102480">
    <property type="protein sequence ID" value="UUX50082.1"/>
    <property type="molecule type" value="Genomic_DNA"/>
</dbReference>
<feature type="signal peptide" evidence="1">
    <location>
        <begin position="1"/>
        <end position="23"/>
    </location>
</feature>
<organism evidence="3 4">
    <name type="scientific">Nisaea acidiphila</name>
    <dbReference type="NCBI Taxonomy" id="1862145"/>
    <lineage>
        <taxon>Bacteria</taxon>
        <taxon>Pseudomonadati</taxon>
        <taxon>Pseudomonadota</taxon>
        <taxon>Alphaproteobacteria</taxon>
        <taxon>Rhodospirillales</taxon>
        <taxon>Thalassobaculaceae</taxon>
        <taxon>Nisaea</taxon>
    </lineage>
</organism>
<dbReference type="RefSeq" id="WP_257769089.1">
    <property type="nucleotide sequence ID" value="NZ_CP102480.1"/>
</dbReference>
<dbReference type="InterPro" id="IPR016071">
    <property type="entry name" value="Staphylococal_nuclease_OB-fold"/>
</dbReference>
<feature type="chain" id="PRO_5039949865" evidence="1">
    <location>
        <begin position="24"/>
        <end position="148"/>
    </location>
</feature>
<sequence length="148" mass="16220">MRAVAVKLLMSLFFAALPATAFAADKKPVVIEGEARVIDAGTIQIDNKVIRLFGIVAPGPRQKCLRGSLPWLCGAAARTYLKELADRKQARCQAIQSYNARCIVANKDLANEMVRAGWAVADESGEAYRPAEDKARAEKRGLWEYAPE</sequence>
<protein>
    <submittedName>
        <fullName evidence="3">Thermonuclease family protein</fullName>
    </submittedName>
</protein>
<name>A0A9J7ATA2_9PROT</name>
<feature type="domain" description="TNase-like" evidence="2">
    <location>
        <begin position="27"/>
        <end position="145"/>
    </location>
</feature>
<evidence type="ECO:0000256" key="1">
    <source>
        <dbReference type="SAM" id="SignalP"/>
    </source>
</evidence>
<proteinExistence type="predicted"/>
<dbReference type="SMART" id="SM00318">
    <property type="entry name" value="SNc"/>
    <property type="match status" value="1"/>
</dbReference>
<dbReference type="AlphaFoldDB" id="A0A9J7ATA2"/>
<dbReference type="InterPro" id="IPR035437">
    <property type="entry name" value="SNase_OB-fold_sf"/>
</dbReference>
<gene>
    <name evidence="3" type="ORF">NUH88_22190</name>
</gene>
<evidence type="ECO:0000313" key="4">
    <source>
        <dbReference type="Proteomes" id="UP001060336"/>
    </source>
</evidence>
<dbReference type="Gene3D" id="2.40.50.90">
    <property type="match status" value="1"/>
</dbReference>
<dbReference type="KEGG" id="naci:NUH88_22190"/>
<dbReference type="Pfam" id="PF00565">
    <property type="entry name" value="SNase"/>
    <property type="match status" value="1"/>
</dbReference>
<keyword evidence="4" id="KW-1185">Reference proteome</keyword>
<keyword evidence="1" id="KW-0732">Signal</keyword>